<dbReference type="PANTHER" id="PTHR33304:SF49">
    <property type="entry name" value="OS12G0161500 PROTEIN"/>
    <property type="match status" value="1"/>
</dbReference>
<accession>A0A0D3HRP8</accession>
<feature type="compositionally biased region" description="Polar residues" evidence="6">
    <location>
        <begin position="69"/>
        <end position="78"/>
    </location>
</feature>
<evidence type="ECO:0000256" key="6">
    <source>
        <dbReference type="SAM" id="MobiDB-lite"/>
    </source>
</evidence>
<name>A0A0D3HRP8_9ORYZ</name>
<evidence type="ECO:0000256" key="3">
    <source>
        <dbReference type="ARBA" id="ARBA00022833"/>
    </source>
</evidence>
<keyword evidence="9" id="KW-1185">Reference proteome</keyword>
<keyword evidence="5" id="KW-0804">Transcription</keyword>
<reference evidence="8" key="2">
    <citation type="submission" date="2015-03" db="UniProtKB">
        <authorList>
            <consortium name="EnsemblPlants"/>
        </authorList>
    </citation>
    <scope>IDENTIFICATION</scope>
</reference>
<dbReference type="Proteomes" id="UP000026960">
    <property type="component" value="Chromosome 12"/>
</dbReference>
<feature type="region of interest" description="Disordered" evidence="6">
    <location>
        <begin position="1"/>
        <end position="253"/>
    </location>
</feature>
<dbReference type="PaxDb" id="65489-OBART12G03710.1"/>
<evidence type="ECO:0000256" key="5">
    <source>
        <dbReference type="ARBA" id="ARBA00023163"/>
    </source>
</evidence>
<evidence type="ECO:0000313" key="9">
    <source>
        <dbReference type="Proteomes" id="UP000026960"/>
    </source>
</evidence>
<dbReference type="GO" id="GO:0008270">
    <property type="term" value="F:zinc ion binding"/>
    <property type="evidence" value="ECO:0007669"/>
    <property type="project" value="UniProtKB-KW"/>
</dbReference>
<dbReference type="STRING" id="65489.A0A0D3HRP8"/>
<protein>
    <recommendedName>
        <fullName evidence="7">AIPP2-like SPOC-like domain-containing protein</fullName>
    </recommendedName>
</protein>
<evidence type="ECO:0000259" key="7">
    <source>
        <dbReference type="Pfam" id="PF23121"/>
    </source>
</evidence>
<feature type="compositionally biased region" description="Basic residues" evidence="6">
    <location>
        <begin position="18"/>
        <end position="29"/>
    </location>
</feature>
<feature type="compositionally biased region" description="Basic and acidic residues" evidence="6">
    <location>
        <begin position="190"/>
        <end position="244"/>
    </location>
</feature>
<dbReference type="Pfam" id="PF23121">
    <property type="entry name" value="SPOC_AIPP2"/>
    <property type="match status" value="1"/>
</dbReference>
<keyword evidence="2" id="KW-0863">Zinc-finger</keyword>
<feature type="domain" description="AIPP2-like SPOC-like" evidence="7">
    <location>
        <begin position="397"/>
        <end position="522"/>
    </location>
</feature>
<dbReference type="PANTHER" id="PTHR33304">
    <property type="match status" value="1"/>
</dbReference>
<organism evidence="8">
    <name type="scientific">Oryza barthii</name>
    <dbReference type="NCBI Taxonomy" id="65489"/>
    <lineage>
        <taxon>Eukaryota</taxon>
        <taxon>Viridiplantae</taxon>
        <taxon>Streptophyta</taxon>
        <taxon>Embryophyta</taxon>
        <taxon>Tracheophyta</taxon>
        <taxon>Spermatophyta</taxon>
        <taxon>Magnoliopsida</taxon>
        <taxon>Liliopsida</taxon>
        <taxon>Poales</taxon>
        <taxon>Poaceae</taxon>
        <taxon>BOP clade</taxon>
        <taxon>Oryzoideae</taxon>
        <taxon>Oryzeae</taxon>
        <taxon>Oryzinae</taxon>
        <taxon>Oryza</taxon>
    </lineage>
</organism>
<evidence type="ECO:0000313" key="8">
    <source>
        <dbReference type="EnsemblPlants" id="OBART12G03710.1"/>
    </source>
</evidence>
<feature type="compositionally biased region" description="Basic and acidic residues" evidence="6">
    <location>
        <begin position="134"/>
        <end position="181"/>
    </location>
</feature>
<keyword evidence="1" id="KW-0479">Metal-binding</keyword>
<dbReference type="Gramene" id="OBART12G03710.1">
    <property type="protein sequence ID" value="OBART12G03710.1"/>
    <property type="gene ID" value="OBART12G03710"/>
</dbReference>
<feature type="compositionally biased region" description="Basic and acidic residues" evidence="6">
    <location>
        <begin position="53"/>
        <end position="67"/>
    </location>
</feature>
<dbReference type="eggNOG" id="ENOG502SSKM">
    <property type="taxonomic scope" value="Eukaryota"/>
</dbReference>
<feature type="compositionally biased region" description="Polar residues" evidence="6">
    <location>
        <begin position="1"/>
        <end position="17"/>
    </location>
</feature>
<feature type="region of interest" description="Disordered" evidence="6">
    <location>
        <begin position="559"/>
        <end position="600"/>
    </location>
</feature>
<feature type="compositionally biased region" description="Polar residues" evidence="6">
    <location>
        <begin position="92"/>
        <end position="108"/>
    </location>
</feature>
<evidence type="ECO:0000256" key="2">
    <source>
        <dbReference type="ARBA" id="ARBA00022771"/>
    </source>
</evidence>
<dbReference type="InterPro" id="IPR049914">
    <property type="entry name" value="PHD1-3/5-6"/>
</dbReference>
<dbReference type="HOGENOM" id="CLU_411851_0_0_1"/>
<dbReference type="AlphaFoldDB" id="A0A0D3HRP8"/>
<proteinExistence type="predicted"/>
<dbReference type="InterPro" id="IPR056280">
    <property type="entry name" value="AIPP2-like_SPOC"/>
</dbReference>
<keyword evidence="3" id="KW-0862">Zinc</keyword>
<keyword evidence="4" id="KW-0805">Transcription regulation</keyword>
<dbReference type="GO" id="GO:0140566">
    <property type="term" value="F:histone reader activity"/>
    <property type="evidence" value="ECO:0007669"/>
    <property type="project" value="InterPro"/>
</dbReference>
<evidence type="ECO:0000256" key="4">
    <source>
        <dbReference type="ARBA" id="ARBA00023015"/>
    </source>
</evidence>
<dbReference type="GO" id="GO:0034244">
    <property type="term" value="P:negative regulation of transcription elongation by RNA polymerase II"/>
    <property type="evidence" value="ECO:0007669"/>
    <property type="project" value="InterPro"/>
</dbReference>
<evidence type="ECO:0000256" key="1">
    <source>
        <dbReference type="ARBA" id="ARBA00022723"/>
    </source>
</evidence>
<feature type="compositionally biased region" description="Low complexity" evidence="6">
    <location>
        <begin position="112"/>
        <end position="125"/>
    </location>
</feature>
<reference evidence="8" key="1">
    <citation type="journal article" date="2009" name="Rice">
        <title>De Novo Next Generation Sequencing of Plant Genomes.</title>
        <authorList>
            <person name="Rounsley S."/>
            <person name="Marri P.R."/>
            <person name="Yu Y."/>
            <person name="He R."/>
            <person name="Sisneros N."/>
            <person name="Goicoechea J.L."/>
            <person name="Lee S.J."/>
            <person name="Angelova A."/>
            <person name="Kudrna D."/>
            <person name="Luo M."/>
            <person name="Affourtit J."/>
            <person name="Desany B."/>
            <person name="Knight J."/>
            <person name="Niazi F."/>
            <person name="Egholm M."/>
            <person name="Wing R.A."/>
        </authorList>
    </citation>
    <scope>NUCLEOTIDE SEQUENCE [LARGE SCALE GENOMIC DNA]</scope>
    <source>
        <strain evidence="8">cv. IRGC 105608</strain>
    </source>
</reference>
<dbReference type="EnsemblPlants" id="OBART12G03710.1">
    <property type="protein sequence ID" value="OBART12G03710.1"/>
    <property type="gene ID" value="OBART12G03710"/>
</dbReference>
<sequence length="799" mass="89791">MGKMKNSTRSSFGPSQRKNCRSKRSKGFKSKVMNGIANDVRKSQFYYRQPNKRGNDNGDRRNDDRNKAQTHGMTSTVASKEIPKKSNRKESLSSSKPYNATTNTSSKLSKVLTSPPSRLPMLSPSKGVRSVPSTRREERRKEEATQGCHDHSWKNARQVRTEQSTRREDRGKEKNRHDRHDHSRKNAHQISREPSTRREESGNKKVTHDHQIHLGENENAHQMRSEPSTRREERGNKEVAKEHPNLLQKNARPMCSEDLLRDGKDGGLRISDECSEHSTADHVNEFKLVKRKLEGCIQGRIPNVLGREEDDIGNVESTKGRNGQMGKKHKTNLDVSEDSRHLASNGSIVQTQCRGFEDYEDGQDSRLVKDGISGVSIPTILGAIKGHCSLPVDEPIWSGIFKIDSKEYVPLAGHLSTKSCENVCMLSRSLRALVNVTKHSRLEVWPESLGTSSFTDENIALFLFPPKMRPDGKLDQLVKEVIEYDLALRAVMGKTEMLIFPSTMLPKQYQAFQGKHYLWGLFRPRKDIVGVAEEQAAHAVCLENQEGSKDGTEQVEFHGVPDPNMDTEPQDPEAAEMQDAADRNMAPPIGGSNASRANHPSMAATQPANREQIDPSLGIPQGRMFAFVAQPTPRFEQLMQELELEGALISTMPRVTYGPGCGQSQATTAKDEDLLRDGKDGGLRISDECSEHSTTDCVNQIKLWDVAKEEFQMRWVERKMMLVTWSPLEEERDKWEKNTRQIRKDSRHLASNDSIVEKKCRGSKANEDGQDSRLVKNGISGVSIPTILEAIKGHCSLPN</sequence>
<feature type="compositionally biased region" description="Basic and acidic residues" evidence="6">
    <location>
        <begin position="81"/>
        <end position="91"/>
    </location>
</feature>